<feature type="compositionally biased region" description="Basic and acidic residues" evidence="2">
    <location>
        <begin position="35"/>
        <end position="47"/>
    </location>
</feature>
<sequence>MPHIVCQRASCKPRSLDVESGDNIGPDRGLAAHSPDPERPSDGEKDAATATRNIHGGDDALDAQFGNTIDVDHEDADDGAGHAEPGNGHSANPNKFGGLLADNVEGDDDELRQPGSELGKCESLAEEMLITSDDTDRLPTIISRASTRLMEARGSAEVLEAKQAAEMALHYAKLTKAAYETHGDCLRIITRAEMRMADEIDKAQAAGTVGKRGRVPKNKVRAPDIYKDLGIPRQRVPEWRELREAGPKKIDSLIDSVVAEGRAPTKTDILKGIRAATTTASKARTRKTKAVAAVQSSLSEVVFEPDFQAEAQAEARDLEMDRDERIALSGAEALAAENEELKRTNALLTSRISELLGQINELKLNAHRWRERAKNAGWGKSDG</sequence>
<reference evidence="3 4" key="1">
    <citation type="submission" date="2019-07" db="EMBL/GenBank/DDBJ databases">
        <title>Whole genome shotgun sequence of Reyranella soli NBRC 108950.</title>
        <authorList>
            <person name="Hosoyama A."/>
            <person name="Uohara A."/>
            <person name="Ohji S."/>
            <person name="Ichikawa N."/>
        </authorList>
    </citation>
    <scope>NUCLEOTIDE SEQUENCE [LARGE SCALE GENOMIC DNA]</scope>
    <source>
        <strain evidence="3 4">NBRC 108950</strain>
    </source>
</reference>
<keyword evidence="4" id="KW-1185">Reference proteome</keyword>
<keyword evidence="1" id="KW-0175">Coiled coil</keyword>
<evidence type="ECO:0000313" key="3">
    <source>
        <dbReference type="EMBL" id="GEP60556.1"/>
    </source>
</evidence>
<evidence type="ECO:0000313" key="4">
    <source>
        <dbReference type="Proteomes" id="UP000321058"/>
    </source>
</evidence>
<name>A0A512NNL8_9HYPH</name>
<proteinExistence type="predicted"/>
<dbReference type="Proteomes" id="UP000321058">
    <property type="component" value="Unassembled WGS sequence"/>
</dbReference>
<dbReference type="EMBL" id="BKAJ01000169">
    <property type="protein sequence ID" value="GEP60556.1"/>
    <property type="molecule type" value="Genomic_DNA"/>
</dbReference>
<protein>
    <submittedName>
        <fullName evidence="3">Uncharacterized protein</fullName>
    </submittedName>
</protein>
<feature type="coiled-coil region" evidence="1">
    <location>
        <begin position="331"/>
        <end position="372"/>
    </location>
</feature>
<gene>
    <name evidence="3" type="ORF">RSO01_77220</name>
</gene>
<evidence type="ECO:0000256" key="2">
    <source>
        <dbReference type="SAM" id="MobiDB-lite"/>
    </source>
</evidence>
<evidence type="ECO:0000256" key="1">
    <source>
        <dbReference type="SAM" id="Coils"/>
    </source>
</evidence>
<dbReference type="AlphaFoldDB" id="A0A512NNL8"/>
<feature type="region of interest" description="Disordered" evidence="2">
    <location>
        <begin position="1"/>
        <end position="112"/>
    </location>
</feature>
<organism evidence="3 4">
    <name type="scientific">Reyranella soli</name>
    <dbReference type="NCBI Taxonomy" id="1230389"/>
    <lineage>
        <taxon>Bacteria</taxon>
        <taxon>Pseudomonadati</taxon>
        <taxon>Pseudomonadota</taxon>
        <taxon>Alphaproteobacteria</taxon>
        <taxon>Hyphomicrobiales</taxon>
        <taxon>Reyranellaceae</taxon>
        <taxon>Reyranella</taxon>
    </lineage>
</organism>
<accession>A0A512NNL8</accession>
<comment type="caution">
    <text evidence="3">The sequence shown here is derived from an EMBL/GenBank/DDBJ whole genome shotgun (WGS) entry which is preliminary data.</text>
</comment>